<sequence>MKVLVINAGSSSLKYQLLDPDTKEVLAKGLCERIGIDGHIKHTPTGKDVYDADRYMPDHEAAIKLVMEVLTHNYYGVIKDMSEIDAVGHRVVHGGEEFTHSVIIDRAVMKGIRDCIPLAPLHNPANITGIEACQDVMPNTPMVAVFDTAFHQTMPPKAYIYAVPYRWYTENKVRRYGFHGTSHQYVSQRAAEMLGRPIEELRIATCHLGNGASTCSVKFGKSIDTSMGFTPQDGLPMGTRAGAIDAAITEYIVDQRGYSGKRVESALNKESGMLGISGVSSDFRDLEAAAAEGNERAQLAIDVFCYKVTKRIGSCAAAMGGLDAVVFTAGVGENSATLRAKIMEGLEFLGLKMDPEKNNVRGKEAIISTDDSPNKILLIPTNEELVIALDTARLVREQEAAVKED</sequence>
<comment type="catalytic activity">
    <reaction evidence="7">
        <text>acetate + ATP = acetyl phosphate + ADP</text>
        <dbReference type="Rhea" id="RHEA:11352"/>
        <dbReference type="ChEBI" id="CHEBI:22191"/>
        <dbReference type="ChEBI" id="CHEBI:30089"/>
        <dbReference type="ChEBI" id="CHEBI:30616"/>
        <dbReference type="ChEBI" id="CHEBI:456216"/>
        <dbReference type="EC" id="2.7.2.1"/>
    </reaction>
</comment>
<feature type="active site" description="Proton donor/acceptor" evidence="7">
    <location>
        <position position="147"/>
    </location>
</feature>
<dbReference type="InterPro" id="IPR043129">
    <property type="entry name" value="ATPase_NBD"/>
</dbReference>
<dbReference type="UniPathway" id="UPA00340">
    <property type="reaction ID" value="UER00458"/>
</dbReference>
<feature type="binding site" evidence="7">
    <location>
        <begin position="330"/>
        <end position="334"/>
    </location>
    <ligand>
        <name>ATP</name>
        <dbReference type="ChEBI" id="CHEBI:30616"/>
    </ligand>
</feature>
<feature type="site" description="Transition state stabilizer" evidence="7">
    <location>
        <position position="179"/>
    </location>
</feature>
<dbReference type="PANTHER" id="PTHR21060">
    <property type="entry name" value="ACETATE KINASE"/>
    <property type="match status" value="1"/>
</dbReference>
<dbReference type="InterPro" id="IPR023865">
    <property type="entry name" value="Aliphatic_acid_kinase_CS"/>
</dbReference>
<keyword evidence="7" id="KW-0460">Magnesium</keyword>
<dbReference type="Gene3D" id="3.30.420.40">
    <property type="match status" value="2"/>
</dbReference>
<comment type="function">
    <text evidence="7">Catalyzes the formation of acetyl phosphate from acetate and ATP. Can also catalyze the reverse reaction.</text>
</comment>
<feature type="binding site" evidence="7">
    <location>
        <begin position="207"/>
        <end position="211"/>
    </location>
    <ligand>
        <name>ATP</name>
        <dbReference type="ChEBI" id="CHEBI:30616"/>
    </ligand>
</feature>
<accession>A0A3E2B6P1</accession>
<dbReference type="InterPro" id="IPR004372">
    <property type="entry name" value="Ac/propionate_kinase"/>
</dbReference>
<evidence type="ECO:0000256" key="2">
    <source>
        <dbReference type="ARBA" id="ARBA00022490"/>
    </source>
</evidence>
<dbReference type="EC" id="2.7.2.1" evidence="7"/>
<evidence type="ECO:0000256" key="4">
    <source>
        <dbReference type="ARBA" id="ARBA00022741"/>
    </source>
</evidence>
<dbReference type="InterPro" id="IPR000890">
    <property type="entry name" value="Aliphatic_acid_kin_short-chain"/>
</dbReference>
<keyword evidence="7" id="KW-0479">Metal-binding</keyword>
<dbReference type="Proteomes" id="UP000260649">
    <property type="component" value="Unassembled WGS sequence"/>
</dbReference>
<keyword evidence="4 7" id="KW-0547">Nucleotide-binding</keyword>
<proteinExistence type="inferred from homology"/>
<keyword evidence="2 7" id="KW-0963">Cytoplasm</keyword>
<evidence type="ECO:0000256" key="1">
    <source>
        <dbReference type="ARBA" id="ARBA00008748"/>
    </source>
</evidence>
<comment type="subunit">
    <text evidence="7">Homodimer.</text>
</comment>
<dbReference type="NCBIfam" id="TIGR00016">
    <property type="entry name" value="ackA"/>
    <property type="match status" value="1"/>
</dbReference>
<comment type="similarity">
    <text evidence="1 7 8">Belongs to the acetokinase family.</text>
</comment>
<evidence type="ECO:0000256" key="5">
    <source>
        <dbReference type="ARBA" id="ARBA00022777"/>
    </source>
</evidence>
<dbReference type="GO" id="GO:0006085">
    <property type="term" value="P:acetyl-CoA biosynthetic process"/>
    <property type="evidence" value="ECO:0007669"/>
    <property type="project" value="UniProtKB-UniRule"/>
</dbReference>
<protein>
    <recommendedName>
        <fullName evidence="7">Acetate kinase</fullName>
        <ecNumber evidence="7">2.7.2.1</ecNumber>
    </recommendedName>
    <alternativeName>
        <fullName evidence="7">Acetokinase</fullName>
    </alternativeName>
</protein>
<dbReference type="GO" id="GO:0008776">
    <property type="term" value="F:acetate kinase activity"/>
    <property type="evidence" value="ECO:0007669"/>
    <property type="project" value="UniProtKB-UniRule"/>
</dbReference>
<dbReference type="GO" id="GO:0006083">
    <property type="term" value="P:acetate metabolic process"/>
    <property type="evidence" value="ECO:0007669"/>
    <property type="project" value="TreeGrafter"/>
</dbReference>
<keyword evidence="6 7" id="KW-0067">ATP-binding</keyword>
<feature type="binding site" evidence="7">
    <location>
        <begin position="282"/>
        <end position="284"/>
    </location>
    <ligand>
        <name>ATP</name>
        <dbReference type="ChEBI" id="CHEBI:30616"/>
    </ligand>
</feature>
<dbReference type="RefSeq" id="WP_021920000.1">
    <property type="nucleotide sequence ID" value="NZ_CAKXKJ010000003.1"/>
</dbReference>
<dbReference type="GO" id="GO:0000287">
    <property type="term" value="F:magnesium ion binding"/>
    <property type="evidence" value="ECO:0007669"/>
    <property type="project" value="UniProtKB-UniRule"/>
</dbReference>
<reference evidence="9 10" key="1">
    <citation type="submission" date="2018-07" db="EMBL/GenBank/DDBJ databases">
        <title>GABA Modulating Bacteria of the Human Gut Microbiota.</title>
        <authorList>
            <person name="Strandwitz P."/>
            <person name="Kim K.H."/>
            <person name="Terekhova D."/>
            <person name="Liu J.K."/>
            <person name="Sharma A."/>
            <person name="Levering J."/>
            <person name="Mcdonald D."/>
            <person name="Dietrich D."/>
            <person name="Ramadhar T.R."/>
            <person name="Lekbua A."/>
            <person name="Mroue N."/>
            <person name="Liston C."/>
            <person name="Stewart E.J."/>
            <person name="Dubin M.J."/>
            <person name="Zengler K."/>
            <person name="Knight R."/>
            <person name="Gilbert J.A."/>
            <person name="Clardy J."/>
            <person name="Lewis K."/>
        </authorList>
    </citation>
    <scope>NUCLEOTIDE SEQUENCE [LARGE SCALE GENOMIC DNA]</scope>
    <source>
        <strain evidence="9 10">KLE1738</strain>
    </source>
</reference>
<feature type="binding site" evidence="7">
    <location>
        <position position="14"/>
    </location>
    <ligand>
        <name>ATP</name>
        <dbReference type="ChEBI" id="CHEBI:30616"/>
    </ligand>
</feature>
<dbReference type="CDD" id="cd24010">
    <property type="entry name" value="ASKHA_NBD_AcK_PK"/>
    <property type="match status" value="1"/>
</dbReference>
<comment type="caution">
    <text evidence="9">The sequence shown here is derived from an EMBL/GenBank/DDBJ whole genome shotgun (WGS) entry which is preliminary data.</text>
</comment>
<evidence type="ECO:0000256" key="7">
    <source>
        <dbReference type="HAMAP-Rule" id="MF_00020"/>
    </source>
</evidence>
<feature type="site" description="Transition state stabilizer" evidence="7">
    <location>
        <position position="240"/>
    </location>
</feature>
<evidence type="ECO:0000313" key="10">
    <source>
        <dbReference type="Proteomes" id="UP000260649"/>
    </source>
</evidence>
<keyword evidence="3 7" id="KW-0808">Transferase</keyword>
<dbReference type="HAMAP" id="MF_00020">
    <property type="entry name" value="Acetate_kinase"/>
    <property type="match status" value="1"/>
</dbReference>
<comment type="subcellular location">
    <subcellularLocation>
        <location evidence="7">Cytoplasm</location>
    </subcellularLocation>
</comment>
<keyword evidence="5 7" id="KW-0418">Kinase</keyword>
<feature type="binding site" evidence="7">
    <location>
        <position position="7"/>
    </location>
    <ligand>
        <name>Mg(2+)</name>
        <dbReference type="ChEBI" id="CHEBI:18420"/>
    </ligand>
</feature>
<gene>
    <name evidence="7" type="primary">ackA</name>
    <name evidence="9" type="ORF">DV520_00550</name>
</gene>
<dbReference type="Pfam" id="PF00871">
    <property type="entry name" value="Acetate_kinase"/>
    <property type="match status" value="1"/>
</dbReference>
<dbReference type="OrthoDB" id="9802453at2"/>
<dbReference type="PRINTS" id="PR00471">
    <property type="entry name" value="ACETATEKNASE"/>
</dbReference>
<evidence type="ECO:0000313" key="9">
    <source>
        <dbReference type="EMBL" id="RFT07665.1"/>
    </source>
</evidence>
<evidence type="ECO:0000256" key="3">
    <source>
        <dbReference type="ARBA" id="ARBA00022679"/>
    </source>
</evidence>
<dbReference type="SUPFAM" id="SSF53067">
    <property type="entry name" value="Actin-like ATPase domain"/>
    <property type="match status" value="2"/>
</dbReference>
<dbReference type="AlphaFoldDB" id="A0A3E2B6P1"/>
<dbReference type="PROSITE" id="PS01075">
    <property type="entry name" value="ACETATE_KINASE_1"/>
    <property type="match status" value="1"/>
</dbReference>
<name>A0A3E2B6P1_9FIRM</name>
<organism evidence="9 10">
    <name type="scientific">Evtepia gabavorous</name>
    <dbReference type="NCBI Taxonomy" id="2211183"/>
    <lineage>
        <taxon>Bacteria</taxon>
        <taxon>Bacillati</taxon>
        <taxon>Bacillota</taxon>
        <taxon>Clostridia</taxon>
        <taxon>Eubacteriales</taxon>
        <taxon>Evtepia</taxon>
    </lineage>
</organism>
<dbReference type="GeneID" id="97994221"/>
<dbReference type="PANTHER" id="PTHR21060:SF15">
    <property type="entry name" value="ACETATE KINASE-RELATED"/>
    <property type="match status" value="1"/>
</dbReference>
<evidence type="ECO:0000256" key="6">
    <source>
        <dbReference type="ARBA" id="ARBA00022840"/>
    </source>
</evidence>
<dbReference type="GO" id="GO:0005737">
    <property type="term" value="C:cytoplasm"/>
    <property type="evidence" value="ECO:0007669"/>
    <property type="project" value="UniProtKB-SubCell"/>
</dbReference>
<evidence type="ECO:0000256" key="8">
    <source>
        <dbReference type="RuleBase" id="RU003835"/>
    </source>
</evidence>
<dbReference type="EMBL" id="QQRQ01000001">
    <property type="protein sequence ID" value="RFT07665.1"/>
    <property type="molecule type" value="Genomic_DNA"/>
</dbReference>
<comment type="cofactor">
    <cofactor evidence="7">
        <name>Mg(2+)</name>
        <dbReference type="ChEBI" id="CHEBI:18420"/>
    </cofactor>
    <cofactor evidence="7">
        <name>Mn(2+)</name>
        <dbReference type="ChEBI" id="CHEBI:29035"/>
    </cofactor>
    <text evidence="7">Mg(2+). Can also accept Mn(2+).</text>
</comment>
<comment type="pathway">
    <text evidence="7">Metabolic intermediate biosynthesis; acetyl-CoA biosynthesis; acetyl-CoA from acetate: step 1/2.</text>
</comment>
<dbReference type="GO" id="GO:0005524">
    <property type="term" value="F:ATP binding"/>
    <property type="evidence" value="ECO:0007669"/>
    <property type="project" value="UniProtKB-KW"/>
</dbReference>
<keyword evidence="10" id="KW-1185">Reference proteome</keyword>
<dbReference type="PIRSF" id="PIRSF000722">
    <property type="entry name" value="Acetate_prop_kin"/>
    <property type="match status" value="1"/>
</dbReference>
<feature type="binding site" evidence="7">
    <location>
        <position position="90"/>
    </location>
    <ligand>
        <name>substrate</name>
    </ligand>
</feature>
<feature type="binding site" evidence="7">
    <location>
        <position position="383"/>
    </location>
    <ligand>
        <name>Mg(2+)</name>
        <dbReference type="ChEBI" id="CHEBI:18420"/>
    </ligand>
</feature>